<feature type="signal peptide" evidence="6">
    <location>
        <begin position="1"/>
        <end position="21"/>
    </location>
</feature>
<protein>
    <submittedName>
        <fullName evidence="8">ABC-type transport system substrate-binding protein</fullName>
    </submittedName>
</protein>
<dbReference type="GO" id="GO:0030288">
    <property type="term" value="C:outer membrane-bounded periplasmic space"/>
    <property type="evidence" value="ECO:0007669"/>
    <property type="project" value="UniProtKB-ARBA"/>
</dbReference>
<comment type="subcellular location">
    <subcellularLocation>
        <location evidence="1">Cell envelope</location>
    </subcellularLocation>
</comment>
<dbReference type="Gene3D" id="3.10.105.10">
    <property type="entry name" value="Dipeptide-binding Protein, Domain 3"/>
    <property type="match status" value="1"/>
</dbReference>
<dbReference type="CDD" id="cd08505">
    <property type="entry name" value="PBP2_NikA_DppA_OppA_like_18"/>
    <property type="match status" value="1"/>
</dbReference>
<accession>A0A4R3JWL2</accession>
<dbReference type="PANTHER" id="PTHR30290">
    <property type="entry name" value="PERIPLASMIC BINDING COMPONENT OF ABC TRANSPORTER"/>
    <property type="match status" value="1"/>
</dbReference>
<keyword evidence="5" id="KW-0472">Membrane</keyword>
<evidence type="ECO:0000313" key="8">
    <source>
        <dbReference type="EMBL" id="TCS71535.1"/>
    </source>
</evidence>
<organism evidence="8 9">
    <name type="scientific">Sulfuritortus calidifontis</name>
    <dbReference type="NCBI Taxonomy" id="1914471"/>
    <lineage>
        <taxon>Bacteria</taxon>
        <taxon>Pseudomonadati</taxon>
        <taxon>Pseudomonadota</taxon>
        <taxon>Betaproteobacteria</taxon>
        <taxon>Nitrosomonadales</taxon>
        <taxon>Thiobacillaceae</taxon>
        <taxon>Sulfuritortus</taxon>
    </lineage>
</organism>
<evidence type="ECO:0000256" key="5">
    <source>
        <dbReference type="SAM" id="Phobius"/>
    </source>
</evidence>
<dbReference type="InterPro" id="IPR000914">
    <property type="entry name" value="SBP_5_dom"/>
</dbReference>
<dbReference type="InterPro" id="IPR039424">
    <property type="entry name" value="SBP_5"/>
</dbReference>
<keyword evidence="9" id="KW-1185">Reference proteome</keyword>
<evidence type="ECO:0000256" key="3">
    <source>
        <dbReference type="ARBA" id="ARBA00022448"/>
    </source>
</evidence>
<feature type="transmembrane region" description="Helical" evidence="5">
    <location>
        <begin position="681"/>
        <end position="701"/>
    </location>
</feature>
<keyword evidence="5" id="KW-1133">Transmembrane helix</keyword>
<dbReference type="AlphaFoldDB" id="A0A4R3JWL2"/>
<dbReference type="GO" id="GO:0015833">
    <property type="term" value="P:peptide transport"/>
    <property type="evidence" value="ECO:0007669"/>
    <property type="project" value="TreeGrafter"/>
</dbReference>
<comment type="similarity">
    <text evidence="2">Belongs to the bacterial solute-binding protein 5 family.</text>
</comment>
<keyword evidence="5" id="KW-0812">Transmembrane</keyword>
<dbReference type="SUPFAM" id="SSF53850">
    <property type="entry name" value="Periplasmic binding protein-like II"/>
    <property type="match status" value="1"/>
</dbReference>
<keyword evidence="3" id="KW-0813">Transport</keyword>
<dbReference type="Gene3D" id="3.40.190.10">
    <property type="entry name" value="Periplasmic binding protein-like II"/>
    <property type="match status" value="1"/>
</dbReference>
<reference evidence="8 9" key="1">
    <citation type="submission" date="2019-03" db="EMBL/GenBank/DDBJ databases">
        <title>Genomic Encyclopedia of Type Strains, Phase IV (KMG-IV): sequencing the most valuable type-strain genomes for metagenomic binning, comparative biology and taxonomic classification.</title>
        <authorList>
            <person name="Goeker M."/>
        </authorList>
    </citation>
    <scope>NUCLEOTIDE SEQUENCE [LARGE SCALE GENOMIC DNA]</scope>
    <source>
        <strain evidence="8 9">DSM 103923</strain>
    </source>
</reference>
<evidence type="ECO:0000256" key="2">
    <source>
        <dbReference type="ARBA" id="ARBA00005695"/>
    </source>
</evidence>
<dbReference type="OrthoDB" id="9801912at2"/>
<feature type="domain" description="Solute-binding protein family 5" evidence="7">
    <location>
        <begin position="162"/>
        <end position="583"/>
    </location>
</feature>
<dbReference type="EMBL" id="SLZY01000009">
    <property type="protein sequence ID" value="TCS71535.1"/>
    <property type="molecule type" value="Genomic_DNA"/>
</dbReference>
<dbReference type="Pfam" id="PF00496">
    <property type="entry name" value="SBP_bac_5"/>
    <property type="match status" value="1"/>
</dbReference>
<evidence type="ECO:0000256" key="6">
    <source>
        <dbReference type="SAM" id="SignalP"/>
    </source>
</evidence>
<dbReference type="PROSITE" id="PS51257">
    <property type="entry name" value="PROKAR_LIPOPROTEIN"/>
    <property type="match status" value="1"/>
</dbReference>
<feature type="chain" id="PRO_5020596517" evidence="6">
    <location>
        <begin position="22"/>
        <end position="716"/>
    </location>
</feature>
<evidence type="ECO:0000256" key="4">
    <source>
        <dbReference type="ARBA" id="ARBA00022729"/>
    </source>
</evidence>
<keyword evidence="4 6" id="KW-0732">Signal</keyword>
<dbReference type="GO" id="GO:1904680">
    <property type="term" value="F:peptide transmembrane transporter activity"/>
    <property type="evidence" value="ECO:0007669"/>
    <property type="project" value="TreeGrafter"/>
</dbReference>
<gene>
    <name evidence="8" type="ORF">EDC61_10981</name>
</gene>
<evidence type="ECO:0000313" key="9">
    <source>
        <dbReference type="Proteomes" id="UP000295135"/>
    </source>
</evidence>
<dbReference type="RefSeq" id="WP_126461192.1">
    <property type="nucleotide sequence ID" value="NZ_AP018721.1"/>
</dbReference>
<proteinExistence type="inferred from homology"/>
<name>A0A4R3JWL2_9PROT</name>
<comment type="caution">
    <text evidence="8">The sequence shown here is derived from an EMBL/GenBank/DDBJ whole genome shotgun (WGS) entry which is preliminary data.</text>
</comment>
<dbReference type="GO" id="GO:0043190">
    <property type="term" value="C:ATP-binding cassette (ABC) transporter complex"/>
    <property type="evidence" value="ECO:0007669"/>
    <property type="project" value="InterPro"/>
</dbReference>
<sequence>MRAWLLLSVLLLAACNGPANSPYPAGQAGRNILYSAFSERPKHLDPARSYSENEVVFTGQIYEPPLQYHYLKRPYQLEPLTAAAMPEVSYYAADGRRLPESAPSAAIAYSVYEIRIKPGIHYQPHPAFAQKPDGTPRYVPIDPRELERIERFADFVETGSRELVAADYVYQIKRLANPRLSSPIFGLMAEYIVGLKEYGATLAKVVAGMPREAYLDLERYPLAGVELVDRYTYRVKIKGKYPQFAYWLAMPFFAPVPAEAERFYNQPGMLERNFSLDWQPVGTGPFYLAENDPNRVMRLKRNPHYHDDFYPAEGEPGDRAEGLLMDAGRRLPLLDEAVYRLEKEDIPYWTKFLQGYYDTSGISSDTFDQAIRMGPDGQPDLSPEMRERGIELSTAVRTSIWYVGFNMRDPVLGGLGESARKLRQAISIALDYEEFISIFLNGRGIPAQGPLPPGIYGYRAGEAGINPVVYRWQGGQPVRRGIEEARRLLAEAGYPNGREAATGRPLTLYLDTMASGPEAKARLDWYRKQFEKLGVQLVVRSTDYNRFQDKMLKGNAQIFEWGWNADYPDPENFLFLLYGPNRKMELNGENAANYENPEFDRLFLQMKDMANGPARQALIERMVEIVRHDAPWVFAYFPKTFGLRHAWVKNGKPNLMANNTLKYRRVEPERRVAYQAKWNRAVWWPLLGLFLLLVMAALPALRAYRRRQQAAANTSY</sequence>
<evidence type="ECO:0000259" key="7">
    <source>
        <dbReference type="Pfam" id="PF00496"/>
    </source>
</evidence>
<dbReference type="PANTHER" id="PTHR30290:SF10">
    <property type="entry name" value="PERIPLASMIC OLIGOPEPTIDE-BINDING PROTEIN-RELATED"/>
    <property type="match status" value="1"/>
</dbReference>
<dbReference type="Proteomes" id="UP000295135">
    <property type="component" value="Unassembled WGS sequence"/>
</dbReference>
<evidence type="ECO:0000256" key="1">
    <source>
        <dbReference type="ARBA" id="ARBA00004196"/>
    </source>
</evidence>